<organism evidence="2 3">
    <name type="scientific">Nitrosomonas supralitoralis</name>
    <dbReference type="NCBI Taxonomy" id="2116706"/>
    <lineage>
        <taxon>Bacteria</taxon>
        <taxon>Pseudomonadati</taxon>
        <taxon>Pseudomonadota</taxon>
        <taxon>Betaproteobacteria</taxon>
        <taxon>Nitrosomonadales</taxon>
        <taxon>Nitrosomonadaceae</taxon>
        <taxon>Nitrosomonas</taxon>
    </lineage>
</organism>
<comment type="caution">
    <text evidence="2">The sequence shown here is derived from an EMBL/GenBank/DDBJ whole genome shotgun (WGS) entry which is preliminary data.</text>
</comment>
<proteinExistence type="predicted"/>
<evidence type="ECO:0000313" key="3">
    <source>
        <dbReference type="Proteomes" id="UP000241912"/>
    </source>
</evidence>
<dbReference type="AlphaFoldDB" id="A0A2P7NY98"/>
<feature type="region of interest" description="Disordered" evidence="1">
    <location>
        <begin position="54"/>
        <end position="75"/>
    </location>
</feature>
<dbReference type="Proteomes" id="UP000241912">
    <property type="component" value="Unassembled WGS sequence"/>
</dbReference>
<feature type="compositionally biased region" description="Basic and acidic residues" evidence="1">
    <location>
        <begin position="55"/>
        <end position="67"/>
    </location>
</feature>
<protein>
    <submittedName>
        <fullName evidence="2">Uncharacterized protein</fullName>
    </submittedName>
</protein>
<evidence type="ECO:0000313" key="2">
    <source>
        <dbReference type="EMBL" id="PSJ18432.1"/>
    </source>
</evidence>
<reference evidence="2 3" key="1">
    <citation type="submission" date="2018-03" db="EMBL/GenBank/DDBJ databases">
        <title>Draft genome of Nitrosomonas supralitoralis APG5.</title>
        <authorList>
            <person name="Urakawa H."/>
            <person name="Lopez J.V."/>
        </authorList>
    </citation>
    <scope>NUCLEOTIDE SEQUENCE [LARGE SCALE GENOMIC DNA]</scope>
    <source>
        <strain evidence="2 3">APG5</strain>
    </source>
</reference>
<dbReference type="EMBL" id="PXXU01000006">
    <property type="protein sequence ID" value="PSJ18432.1"/>
    <property type="molecule type" value="Genomic_DNA"/>
</dbReference>
<evidence type="ECO:0000256" key="1">
    <source>
        <dbReference type="SAM" id="MobiDB-lite"/>
    </source>
</evidence>
<gene>
    <name evidence="2" type="ORF">C7H79_03420</name>
</gene>
<sequence length="75" mass="8596">MIERSAEIMTKTGMSYNRISLSTSRISFLFAAMFHNTRLASNIQIKKSLIWHGRAGNDDKETSDKNHVVKSRGYF</sequence>
<keyword evidence="3" id="KW-1185">Reference proteome</keyword>
<name>A0A2P7NY98_9PROT</name>
<accession>A0A2P7NY98</accession>